<keyword evidence="2" id="KW-0808">Transferase</keyword>
<feature type="compositionally biased region" description="Basic residues" evidence="4">
    <location>
        <begin position="438"/>
        <end position="452"/>
    </location>
</feature>
<evidence type="ECO:0000259" key="6">
    <source>
        <dbReference type="Pfam" id="PF23659"/>
    </source>
</evidence>
<dbReference type="Pfam" id="PF25870">
    <property type="entry name" value="WHD_UFL1_5th"/>
    <property type="match status" value="1"/>
</dbReference>
<evidence type="ECO:0008006" key="10">
    <source>
        <dbReference type="Google" id="ProtNLM"/>
    </source>
</evidence>
<dbReference type="Pfam" id="PF23659">
    <property type="entry name" value="UFL1"/>
    <property type="match status" value="1"/>
</dbReference>
<dbReference type="InterPro" id="IPR018611">
    <property type="entry name" value="Ufl1"/>
</dbReference>
<evidence type="ECO:0000313" key="8">
    <source>
        <dbReference type="EMBL" id="CAK0764862.1"/>
    </source>
</evidence>
<protein>
    <recommendedName>
        <fullName evidence="10">E3 UFM1-protein ligase 1 homolog</fullName>
    </recommendedName>
</protein>
<accession>A0AAV1HZJ8</accession>
<evidence type="ECO:0000256" key="2">
    <source>
        <dbReference type="ARBA" id="ARBA00022679"/>
    </source>
</evidence>
<feature type="compositionally biased region" description="Low complexity" evidence="4">
    <location>
        <begin position="396"/>
        <end position="410"/>
    </location>
</feature>
<dbReference type="GO" id="GO:1990592">
    <property type="term" value="P:protein K69-linked ufmylation"/>
    <property type="evidence" value="ECO:0007669"/>
    <property type="project" value="TreeGrafter"/>
</dbReference>
<dbReference type="Proteomes" id="UP001314263">
    <property type="component" value="Unassembled WGS sequence"/>
</dbReference>
<feature type="domain" description="E3 UFM1-protein ligase 1-like" evidence="6">
    <location>
        <begin position="547"/>
        <end position="672"/>
    </location>
</feature>
<keyword evidence="3" id="KW-0833">Ubl conjugation pathway</keyword>
<comment type="similarity">
    <text evidence="1">Belongs to the UFL1 family.</text>
</comment>
<dbReference type="Pfam" id="PF09743">
    <property type="entry name" value="E3_UFM1_ligase"/>
    <property type="match status" value="1"/>
</dbReference>
<dbReference type="PANTHER" id="PTHR31057:SF0">
    <property type="entry name" value="E3 UFM1-PROTEIN LIGASE 1"/>
    <property type="match status" value="1"/>
</dbReference>
<dbReference type="GO" id="GO:0061666">
    <property type="term" value="F:UFM1 ligase activity"/>
    <property type="evidence" value="ECO:0007669"/>
    <property type="project" value="InterPro"/>
</dbReference>
<name>A0AAV1HZJ8_9CHLO</name>
<evidence type="ECO:0000256" key="3">
    <source>
        <dbReference type="ARBA" id="ARBA00022786"/>
    </source>
</evidence>
<gene>
    <name evidence="8" type="ORF">CVIRNUC_003201</name>
</gene>
<evidence type="ECO:0000313" key="9">
    <source>
        <dbReference type="Proteomes" id="UP001314263"/>
    </source>
</evidence>
<dbReference type="InterPro" id="IPR056579">
    <property type="entry name" value="Ufl1_N"/>
</dbReference>
<dbReference type="GO" id="GO:0034976">
    <property type="term" value="P:response to endoplasmic reticulum stress"/>
    <property type="evidence" value="ECO:0007669"/>
    <property type="project" value="TreeGrafter"/>
</dbReference>
<feature type="domain" description="E3 UFM1-protein ligase 1-like N-terminal" evidence="5">
    <location>
        <begin position="6"/>
        <end position="283"/>
    </location>
</feature>
<feature type="domain" description="E3 UFM1-protein ligase-like C-terminal" evidence="7">
    <location>
        <begin position="678"/>
        <end position="780"/>
    </location>
</feature>
<evidence type="ECO:0000256" key="4">
    <source>
        <dbReference type="SAM" id="MobiDB-lite"/>
    </source>
</evidence>
<keyword evidence="9" id="KW-1185">Reference proteome</keyword>
<comment type="caution">
    <text evidence="8">The sequence shown here is derived from an EMBL/GenBank/DDBJ whole genome shotgun (WGS) entry which is preliminary data.</text>
</comment>
<dbReference type="AlphaFoldDB" id="A0AAV1HZJ8"/>
<evidence type="ECO:0000256" key="1">
    <source>
        <dbReference type="ARBA" id="ARBA00010789"/>
    </source>
</evidence>
<dbReference type="GO" id="GO:0032434">
    <property type="term" value="P:regulation of proteasomal ubiquitin-dependent protein catabolic process"/>
    <property type="evidence" value="ECO:0007669"/>
    <property type="project" value="TreeGrafter"/>
</dbReference>
<feature type="region of interest" description="Disordered" evidence="4">
    <location>
        <begin position="396"/>
        <end position="476"/>
    </location>
</feature>
<evidence type="ECO:0000259" key="5">
    <source>
        <dbReference type="Pfam" id="PF09743"/>
    </source>
</evidence>
<dbReference type="EMBL" id="CAUYUE010000004">
    <property type="protein sequence ID" value="CAK0764862.1"/>
    <property type="molecule type" value="Genomic_DNA"/>
</dbReference>
<feature type="compositionally biased region" description="Low complexity" evidence="4">
    <location>
        <begin position="453"/>
        <end position="470"/>
    </location>
</feature>
<dbReference type="Pfam" id="PF25041">
    <property type="entry name" value="UFL1_C"/>
    <property type="match status" value="1"/>
</dbReference>
<organism evidence="8 9">
    <name type="scientific">Coccomyxa viridis</name>
    <dbReference type="NCBI Taxonomy" id="1274662"/>
    <lineage>
        <taxon>Eukaryota</taxon>
        <taxon>Viridiplantae</taxon>
        <taxon>Chlorophyta</taxon>
        <taxon>core chlorophytes</taxon>
        <taxon>Trebouxiophyceae</taxon>
        <taxon>Trebouxiophyceae incertae sedis</taxon>
        <taxon>Coccomyxaceae</taxon>
        <taxon>Coccomyxa</taxon>
    </lineage>
</organism>
<dbReference type="PANTHER" id="PTHR31057">
    <property type="entry name" value="E3 UFM1-PROTEIN LIGASE 1"/>
    <property type="match status" value="1"/>
</dbReference>
<sequence length="790" mass="82931">MEDQSIADLMSALQMTQQKSSVVRLNERNVVELINKLNQLGFLGDGLLHTVNGREYVTPEHLRKELMEAVEQAGGRMSLVDLPSALSMDMVHCERQAKLALEESQGAMQLINGELIMQSYFENLAAEVQETLQECGVVHMASLAQHYSLAGDLLQSVIDPRIGHSIKGRLQAGLIFTPAYISRIKAQLRGALRGCTAPVQVSALRKSLEMGGTAGPASQVITPIIDELTAEGSVQGRLQGGGSSWIPAAHSRHQQEAVTSFYQQNGFVGYEMVTKLGVANAQQHLLGLFPDGIALQSAFIAPTQVQQLEAAADEALDTDSWVDCLPLVPPVLTTEDAVELLSRVPTVQQLEKKGGAAAKGSLLAETCVASSAFVSSLQEKALAEARCAAAEALKQRKASQGGASTSSAGGMDPGQKKAAASAQEDGGDSDEDWSRGGKTSKSKKGGKAKKGAKAAPGKGAGPAAPQQAAAKAKDGSSNAAVASRLLSTEALMDKVIEWAPEVEGAGADAGLAAALAAAIRPHALAEYEKCLSAVFSAGAEARRRRREACSKALQATFERLQLYAHGARLGAWDKATQQALQRHLVRGLGAEAVDQLLLYQQADMEDGAGLEGDEAAQHSLSLAERTAAVQALLPSSKAASTRCLEALGGLDTEALMAALEEAADQAGARLKPLDKKGEKAALQAERQALEQQLRAGEEAATGLSLAASLLVQRVHHSAVSIPGRALGGVIQALRSDLPEPGYAVISRFHMDVVNLLKAGGPGHAPELEQTLREAMPHLKDVAVGSLQSTD</sequence>
<proteinExistence type="inferred from homology"/>
<dbReference type="InterPro" id="IPR056761">
    <property type="entry name" value="Ufl1-like_C"/>
</dbReference>
<dbReference type="InterPro" id="IPR056580">
    <property type="entry name" value="Ufl1_dom"/>
</dbReference>
<dbReference type="GO" id="GO:0005789">
    <property type="term" value="C:endoplasmic reticulum membrane"/>
    <property type="evidence" value="ECO:0007669"/>
    <property type="project" value="TreeGrafter"/>
</dbReference>
<evidence type="ECO:0000259" key="7">
    <source>
        <dbReference type="Pfam" id="PF25041"/>
    </source>
</evidence>
<reference evidence="8 9" key="1">
    <citation type="submission" date="2023-10" db="EMBL/GenBank/DDBJ databases">
        <authorList>
            <person name="Maclean D."/>
            <person name="Macfadyen A."/>
        </authorList>
    </citation>
    <scope>NUCLEOTIDE SEQUENCE [LARGE SCALE GENOMIC DNA]</scope>
</reference>